<reference evidence="2 3" key="1">
    <citation type="submission" date="2020-07" db="EMBL/GenBank/DDBJ databases">
        <title>Genomic Encyclopedia of Type Strains, Phase IV (KMG-IV): sequencing the most valuable type-strain genomes for metagenomic binning, comparative biology and taxonomic classification.</title>
        <authorList>
            <person name="Goeker M."/>
        </authorList>
    </citation>
    <scope>NUCLEOTIDE SEQUENCE [LARGE SCALE GENOMIC DNA]</scope>
    <source>
        <strain evidence="2 3">DSM 45533</strain>
    </source>
</reference>
<dbReference type="EMBL" id="JACDUR010000005">
    <property type="protein sequence ID" value="MBA2894087.1"/>
    <property type="molecule type" value="Genomic_DNA"/>
</dbReference>
<organism evidence="2 3">
    <name type="scientific">Nonomuraea soli</name>
    <dbReference type="NCBI Taxonomy" id="1032476"/>
    <lineage>
        <taxon>Bacteria</taxon>
        <taxon>Bacillati</taxon>
        <taxon>Actinomycetota</taxon>
        <taxon>Actinomycetes</taxon>
        <taxon>Streptosporangiales</taxon>
        <taxon>Streptosporangiaceae</taxon>
        <taxon>Nonomuraea</taxon>
    </lineage>
</organism>
<dbReference type="GO" id="GO:0004619">
    <property type="term" value="F:phosphoglycerate mutase activity"/>
    <property type="evidence" value="ECO:0007669"/>
    <property type="project" value="UniProtKB-EC"/>
</dbReference>
<protein>
    <submittedName>
        <fullName evidence="2">Putative phosphoglycerate mutase</fullName>
        <ecNumber evidence="2">5.4.2.12</ecNumber>
    </submittedName>
</protein>
<dbReference type="Gene3D" id="3.40.50.1240">
    <property type="entry name" value="Phosphoglycerate mutase-like"/>
    <property type="match status" value="1"/>
</dbReference>
<dbReference type="AlphaFoldDB" id="A0A7W0CMU4"/>
<dbReference type="Pfam" id="PF00300">
    <property type="entry name" value="His_Phos_1"/>
    <property type="match status" value="1"/>
</dbReference>
<proteinExistence type="predicted"/>
<evidence type="ECO:0000313" key="3">
    <source>
        <dbReference type="Proteomes" id="UP000530928"/>
    </source>
</evidence>
<dbReference type="SUPFAM" id="SSF53254">
    <property type="entry name" value="Phosphoglycerate mutase-like"/>
    <property type="match status" value="1"/>
</dbReference>
<evidence type="ECO:0000256" key="1">
    <source>
        <dbReference type="ARBA" id="ARBA00022801"/>
    </source>
</evidence>
<keyword evidence="2" id="KW-0413">Isomerase</keyword>
<accession>A0A7W0CMU4</accession>
<dbReference type="InterPro" id="IPR013078">
    <property type="entry name" value="His_Pase_superF_clade-1"/>
</dbReference>
<dbReference type="PANTHER" id="PTHR20935:SF0">
    <property type="entry name" value="SERINE_THREONINE-PROTEIN PHOSPHATASE PGAM5, MITOCHONDRIAL"/>
    <property type="match status" value="1"/>
</dbReference>
<dbReference type="RefSeq" id="WP_181612818.1">
    <property type="nucleotide sequence ID" value="NZ_BAABAM010000005.1"/>
</dbReference>
<dbReference type="SMART" id="SM00855">
    <property type="entry name" value="PGAM"/>
    <property type="match status" value="1"/>
</dbReference>
<dbReference type="GO" id="GO:0016787">
    <property type="term" value="F:hydrolase activity"/>
    <property type="evidence" value="ECO:0007669"/>
    <property type="project" value="UniProtKB-KW"/>
</dbReference>
<dbReference type="CDD" id="cd07067">
    <property type="entry name" value="HP_PGM_like"/>
    <property type="match status" value="1"/>
</dbReference>
<evidence type="ECO:0000313" key="2">
    <source>
        <dbReference type="EMBL" id="MBA2894087.1"/>
    </source>
</evidence>
<dbReference type="PANTHER" id="PTHR20935">
    <property type="entry name" value="PHOSPHOGLYCERATE MUTASE-RELATED"/>
    <property type="match status" value="1"/>
</dbReference>
<keyword evidence="3" id="KW-1185">Reference proteome</keyword>
<name>A0A7W0CMU4_9ACTN</name>
<comment type="caution">
    <text evidence="2">The sequence shown here is derived from an EMBL/GenBank/DDBJ whole genome shotgun (WGS) entry which is preliminary data.</text>
</comment>
<dbReference type="EC" id="5.4.2.12" evidence="2"/>
<dbReference type="Proteomes" id="UP000530928">
    <property type="component" value="Unassembled WGS sequence"/>
</dbReference>
<keyword evidence="1" id="KW-0378">Hydrolase</keyword>
<gene>
    <name evidence="2" type="ORF">HNR30_005448</name>
</gene>
<sequence>MTSPRFLYLVRHGEAFPDGPLTPTGRRQAALLGERLGEVTFDAVHHSPVLRAAETCALITASGTAHEAAGDYVPYQPSPGEAPPHLADFAARFPERRDLAAQAEALFTGPAEGDEPRRELVVTHNFLVGWLVRHALGAPGWRWLTVNACNAALTVILYAPDRPPSLMLFNDMSHLPAELRWTGFSVRP</sequence>
<dbReference type="InterPro" id="IPR051021">
    <property type="entry name" value="Mito_Ser/Thr_phosphatase"/>
</dbReference>
<dbReference type="InterPro" id="IPR029033">
    <property type="entry name" value="His_PPase_superfam"/>
</dbReference>